<accession>A0A378TYQ5</accession>
<proteinExistence type="predicted"/>
<sequence>MPAVPSAVDTGCYKKQSMDSCAKNVLLKGIPNAQSAMQKYPQEKEKSVMIALGQKGWHTE</sequence>
<dbReference type="Proteomes" id="UP000254927">
    <property type="component" value="Unassembled WGS sequence"/>
</dbReference>
<gene>
    <name evidence="1" type="ORF">NCTC10660_01372</name>
</gene>
<dbReference type="EMBL" id="UGQW01000002">
    <property type="protein sequence ID" value="STZ67881.1"/>
    <property type="molecule type" value="Genomic_DNA"/>
</dbReference>
<evidence type="ECO:0000313" key="1">
    <source>
        <dbReference type="EMBL" id="STZ67881.1"/>
    </source>
</evidence>
<protein>
    <submittedName>
        <fullName evidence="1">Uncharacterized protein</fullName>
    </submittedName>
</protein>
<name>A0A378TYQ5_NEIEL</name>
<evidence type="ECO:0000313" key="2">
    <source>
        <dbReference type="Proteomes" id="UP000254927"/>
    </source>
</evidence>
<organism evidence="1 2">
    <name type="scientific">Neisseria elongata</name>
    <dbReference type="NCBI Taxonomy" id="495"/>
    <lineage>
        <taxon>Bacteria</taxon>
        <taxon>Pseudomonadati</taxon>
        <taxon>Pseudomonadota</taxon>
        <taxon>Betaproteobacteria</taxon>
        <taxon>Neisseriales</taxon>
        <taxon>Neisseriaceae</taxon>
        <taxon>Neisseria</taxon>
    </lineage>
</organism>
<reference evidence="1 2" key="1">
    <citation type="submission" date="2018-06" db="EMBL/GenBank/DDBJ databases">
        <authorList>
            <consortium name="Pathogen Informatics"/>
            <person name="Doyle S."/>
        </authorList>
    </citation>
    <scope>NUCLEOTIDE SEQUENCE [LARGE SCALE GENOMIC DNA]</scope>
    <source>
        <strain evidence="1 2">NCTC10660</strain>
    </source>
</reference>
<dbReference type="AlphaFoldDB" id="A0A378TYQ5"/>